<evidence type="ECO:0000313" key="3">
    <source>
        <dbReference type="EMBL" id="OQR40697.1"/>
    </source>
</evidence>
<name>A0A1V9V9C5_9BACT</name>
<organism evidence="3 4">
    <name type="scientific">Aliarcobacter cryaerophilus</name>
    <dbReference type="NCBI Taxonomy" id="28198"/>
    <lineage>
        <taxon>Bacteria</taxon>
        <taxon>Pseudomonadati</taxon>
        <taxon>Campylobacterota</taxon>
        <taxon>Epsilonproteobacteria</taxon>
        <taxon>Campylobacterales</taxon>
        <taxon>Arcobacteraceae</taxon>
        <taxon>Aliarcobacter</taxon>
    </lineage>
</organism>
<dbReference type="EMBL" id="LNTC01000246">
    <property type="protein sequence ID" value="OQR40697.1"/>
    <property type="molecule type" value="Genomic_DNA"/>
</dbReference>
<proteinExistence type="predicted"/>
<dbReference type="Proteomes" id="UP000192599">
    <property type="component" value="Unassembled WGS sequence"/>
</dbReference>
<gene>
    <name evidence="3" type="ORF">AS859_10125</name>
</gene>
<sequence length="324" mass="37747">TLDEQEFLADTQFDDETIRKLGKNTLLFAGSITNENVLNKFDKKNIFIFEVFYCLYKGNSAYGGFSIGEIALHLLLEFKPKEIFILGLDLALNQKTGATHSTGNTFGTSQINLDEEQDRSNFDIRSSLVKVKGNFIKEVYTTPIFYGSIKMLEDIVRGKDKSIKIYNLSKNGARFGGVIPKKTEQIDLKKYKDIDDLKIDDYLNSNSFTSLNEFSKDAIKKEIKYINTKLEKELKTLENLQNILYQEFVKEIEKILIELSKNNFLNIRQIITLYCELYFPYLSYYFNDKNIKAERNKVNKIKEIFINQIRNLLYDYIECLKRVA</sequence>
<feature type="coiled-coil region" evidence="1">
    <location>
        <begin position="220"/>
        <end position="247"/>
    </location>
</feature>
<protein>
    <recommendedName>
        <fullName evidence="2">6-hydroxymethylpterin diphosphokinase MptE-like domain-containing protein</fullName>
    </recommendedName>
</protein>
<evidence type="ECO:0000313" key="4">
    <source>
        <dbReference type="Proteomes" id="UP000192599"/>
    </source>
</evidence>
<comment type="caution">
    <text evidence="3">The sequence shown here is derived from an EMBL/GenBank/DDBJ whole genome shotgun (WGS) entry which is preliminary data.</text>
</comment>
<accession>A0A1V9V9C5</accession>
<evidence type="ECO:0000256" key="1">
    <source>
        <dbReference type="SAM" id="Coils"/>
    </source>
</evidence>
<dbReference type="Pfam" id="PF01973">
    <property type="entry name" value="MptE-like"/>
    <property type="match status" value="1"/>
</dbReference>
<feature type="domain" description="6-hydroxymethylpterin diphosphokinase MptE-like" evidence="2">
    <location>
        <begin position="2"/>
        <end position="94"/>
    </location>
</feature>
<evidence type="ECO:0000259" key="2">
    <source>
        <dbReference type="Pfam" id="PF01973"/>
    </source>
</evidence>
<dbReference type="AlphaFoldDB" id="A0A1V9V9C5"/>
<feature type="non-terminal residue" evidence="3">
    <location>
        <position position="1"/>
    </location>
</feature>
<keyword evidence="1" id="KW-0175">Coiled coil</keyword>
<reference evidence="3 4" key="1">
    <citation type="submission" date="2017-04" db="EMBL/GenBank/DDBJ databases">
        <title>Accumulation and expression of multiple antibiotic resistance genes in Arcobacter cryaerophilus that thrives in sewage.</title>
        <authorList>
            <person name="Millar J.A."/>
            <person name="Raghavan R."/>
        </authorList>
    </citation>
    <scope>NUCLEOTIDE SEQUENCE [LARGE SCALE GENOMIC DNA]</scope>
    <source>
        <strain evidence="3 4">AZT-1</strain>
    </source>
</reference>
<dbReference type="InterPro" id="IPR002826">
    <property type="entry name" value="MptE-like"/>
</dbReference>